<dbReference type="RefSeq" id="XP_005715313.1">
    <property type="nucleotide sequence ID" value="XM_005715256.1"/>
</dbReference>
<dbReference type="Proteomes" id="UP000012073">
    <property type="component" value="Unassembled WGS sequence"/>
</dbReference>
<dbReference type="PANTHER" id="PTHR35759">
    <property type="entry name" value="BNAA09G03860D PROTEIN"/>
    <property type="match status" value="1"/>
</dbReference>
<evidence type="ECO:0000313" key="2">
    <source>
        <dbReference type="Proteomes" id="UP000012073"/>
    </source>
</evidence>
<accession>R7QBT0</accession>
<organism evidence="1 2">
    <name type="scientific">Chondrus crispus</name>
    <name type="common">Carrageen Irish moss</name>
    <name type="synonym">Polymorpha crispa</name>
    <dbReference type="NCBI Taxonomy" id="2769"/>
    <lineage>
        <taxon>Eukaryota</taxon>
        <taxon>Rhodophyta</taxon>
        <taxon>Florideophyceae</taxon>
        <taxon>Rhodymeniophycidae</taxon>
        <taxon>Gigartinales</taxon>
        <taxon>Gigartinaceae</taxon>
        <taxon>Chondrus</taxon>
    </lineage>
</organism>
<reference evidence="2" key="1">
    <citation type="journal article" date="2013" name="Proc. Natl. Acad. Sci. U.S.A.">
        <title>Genome structure and metabolic features in the red seaweed Chondrus crispus shed light on evolution of the Archaeplastida.</title>
        <authorList>
            <person name="Collen J."/>
            <person name="Porcel B."/>
            <person name="Carre W."/>
            <person name="Ball S.G."/>
            <person name="Chaparro C."/>
            <person name="Tonon T."/>
            <person name="Barbeyron T."/>
            <person name="Michel G."/>
            <person name="Noel B."/>
            <person name="Valentin K."/>
            <person name="Elias M."/>
            <person name="Artiguenave F."/>
            <person name="Arun A."/>
            <person name="Aury J.M."/>
            <person name="Barbosa-Neto J.F."/>
            <person name="Bothwell J.H."/>
            <person name="Bouget F.Y."/>
            <person name="Brillet L."/>
            <person name="Cabello-Hurtado F."/>
            <person name="Capella-Gutierrez S."/>
            <person name="Charrier B."/>
            <person name="Cladiere L."/>
            <person name="Cock J.M."/>
            <person name="Coelho S.M."/>
            <person name="Colleoni C."/>
            <person name="Czjzek M."/>
            <person name="Da Silva C."/>
            <person name="Delage L."/>
            <person name="Denoeud F."/>
            <person name="Deschamps P."/>
            <person name="Dittami S.M."/>
            <person name="Gabaldon T."/>
            <person name="Gachon C.M."/>
            <person name="Groisillier A."/>
            <person name="Herve C."/>
            <person name="Jabbari K."/>
            <person name="Katinka M."/>
            <person name="Kloareg B."/>
            <person name="Kowalczyk N."/>
            <person name="Labadie K."/>
            <person name="Leblanc C."/>
            <person name="Lopez P.J."/>
            <person name="McLachlan D.H."/>
            <person name="Meslet-Cladiere L."/>
            <person name="Moustafa A."/>
            <person name="Nehr Z."/>
            <person name="Nyvall Collen P."/>
            <person name="Panaud O."/>
            <person name="Partensky F."/>
            <person name="Poulain J."/>
            <person name="Rensing S.A."/>
            <person name="Rousvoal S."/>
            <person name="Samson G."/>
            <person name="Symeonidi A."/>
            <person name="Weissenbach J."/>
            <person name="Zambounis A."/>
            <person name="Wincker P."/>
            <person name="Boyen C."/>
        </authorList>
    </citation>
    <scope>NUCLEOTIDE SEQUENCE [LARGE SCALE GENOMIC DNA]</scope>
    <source>
        <strain evidence="2">cv. Stackhouse</strain>
    </source>
</reference>
<dbReference type="KEGG" id="ccp:CHC_T00003827001"/>
<dbReference type="PANTHER" id="PTHR35759:SF1">
    <property type="entry name" value="OS07G0673000 PROTEIN"/>
    <property type="match status" value="1"/>
</dbReference>
<sequence length="139" mass="15915">MYFVSLFQTAAIMADSQLSRYDLHHAHMYFDSSRGILGLLFHAREYPSFDEHEFPFNLGYCQQMSTLAIENEKDMDCRTVLLTFGGNCLVLLDGPDRAPFGTIYESEFGRAVADIYYFESRFGSKDEGLNRGLHVVPYV</sequence>
<protein>
    <submittedName>
        <fullName evidence="1">Uncharacterized protein</fullName>
    </submittedName>
</protein>
<dbReference type="PhylomeDB" id="R7QBT0"/>
<gene>
    <name evidence="1" type="ORF">CHC_T00003827001</name>
</gene>
<dbReference type="Gramene" id="CDF35494">
    <property type="protein sequence ID" value="CDF35494"/>
    <property type="gene ID" value="CHC_T00003827001"/>
</dbReference>
<dbReference type="AlphaFoldDB" id="R7QBT0"/>
<keyword evidence="2" id="KW-1185">Reference proteome</keyword>
<dbReference type="OrthoDB" id="407127at2759"/>
<evidence type="ECO:0000313" key="1">
    <source>
        <dbReference type="EMBL" id="CDF35494.1"/>
    </source>
</evidence>
<name>R7QBT0_CHOCR</name>
<dbReference type="GeneID" id="17323030"/>
<proteinExistence type="predicted"/>
<dbReference type="EMBL" id="HG001733">
    <property type="protein sequence ID" value="CDF35494.1"/>
    <property type="molecule type" value="Genomic_DNA"/>
</dbReference>